<dbReference type="EMBL" id="LDAU01000101">
    <property type="protein sequence ID" value="KRX06107.1"/>
    <property type="molecule type" value="Genomic_DNA"/>
</dbReference>
<gene>
    <name evidence="7" type="ORF">PPERSA_09719</name>
</gene>
<evidence type="ECO:0000256" key="1">
    <source>
        <dbReference type="ARBA" id="ARBA00004138"/>
    </source>
</evidence>
<dbReference type="PANTHER" id="PTHR19308">
    <property type="entry name" value="PHOSPHATIDYLCHOLINE TRANSFER PROTEIN"/>
    <property type="match status" value="1"/>
</dbReference>
<dbReference type="Pfam" id="PF01852">
    <property type="entry name" value="START"/>
    <property type="match status" value="1"/>
</dbReference>
<sequence>MDPKNQEILNFISEILANSEFQEAQAQFFDKNCSHFENEDENKHIYNDLFKEYQAILDQSVESKLLTKFSEEEIAQFFEDFEKNYKNYDNKDVVEQLFIFTDFSKFKSTMLEYNQRNQGKLNEDHIQNNDEQITSNSEQVIDFSLFDSYKNMDPSKWKRQIKGKNEEDLFVYTMPFEKTGLDIMKAEWVLKDVSLQAVLNSMLNQDFDKLKKEQKMIKEAKVIKDFGPTNKIIYMLVDMPLLQKRDFVYQVGYQFNGDSTLVAMKSISHPEAPIRKGVIRAETKKYMWIQTYKEKHVKLLTIEQQNLKGSIPKIFMNMMIAKGGKQALKDWYKKVLEEEEKIQKQNK</sequence>
<evidence type="ECO:0000256" key="2">
    <source>
        <dbReference type="ARBA" id="ARBA00004496"/>
    </source>
</evidence>
<dbReference type="Gene3D" id="1.20.1520.10">
    <property type="entry name" value="ADP-ribosylation factor-like 2-binding protein, domain"/>
    <property type="match status" value="1"/>
</dbReference>
<evidence type="ECO:0000256" key="5">
    <source>
        <dbReference type="ARBA" id="ARBA00023273"/>
    </source>
</evidence>
<dbReference type="GO" id="GO:0005929">
    <property type="term" value="C:cilium"/>
    <property type="evidence" value="ECO:0007669"/>
    <property type="project" value="UniProtKB-SubCell"/>
</dbReference>
<evidence type="ECO:0000313" key="7">
    <source>
        <dbReference type="EMBL" id="KRX06107.1"/>
    </source>
</evidence>
<keyword evidence="4" id="KW-0969">Cilium</keyword>
<reference evidence="7 8" key="1">
    <citation type="journal article" date="2015" name="Sci. Rep.">
        <title>Genome of the facultative scuticociliatosis pathogen Pseudocohnilembus persalinus provides insight into its virulence through horizontal gene transfer.</title>
        <authorList>
            <person name="Xiong J."/>
            <person name="Wang G."/>
            <person name="Cheng J."/>
            <person name="Tian M."/>
            <person name="Pan X."/>
            <person name="Warren A."/>
            <person name="Jiang C."/>
            <person name="Yuan D."/>
            <person name="Miao W."/>
        </authorList>
    </citation>
    <scope>NUCLEOTIDE SEQUENCE [LARGE SCALE GENOMIC DNA]</scope>
    <source>
        <strain evidence="7">36N120E</strain>
    </source>
</reference>
<dbReference type="Pfam" id="PF11527">
    <property type="entry name" value="ARL2_Bind_BART"/>
    <property type="match status" value="1"/>
</dbReference>
<dbReference type="AlphaFoldDB" id="A0A0V0QV33"/>
<dbReference type="InterPro" id="IPR023379">
    <property type="entry name" value="BART_dom"/>
</dbReference>
<dbReference type="Proteomes" id="UP000054937">
    <property type="component" value="Unassembled WGS sequence"/>
</dbReference>
<protein>
    <recommendedName>
        <fullName evidence="6">START domain-containing protein</fullName>
    </recommendedName>
</protein>
<name>A0A0V0QV33_PSEPJ</name>
<dbReference type="InterPro" id="IPR051213">
    <property type="entry name" value="START_lipid_transfer"/>
</dbReference>
<evidence type="ECO:0000256" key="4">
    <source>
        <dbReference type="ARBA" id="ARBA00023069"/>
    </source>
</evidence>
<evidence type="ECO:0000313" key="8">
    <source>
        <dbReference type="Proteomes" id="UP000054937"/>
    </source>
</evidence>
<dbReference type="PROSITE" id="PS50848">
    <property type="entry name" value="START"/>
    <property type="match status" value="1"/>
</dbReference>
<dbReference type="CDD" id="cd00177">
    <property type="entry name" value="START"/>
    <property type="match status" value="1"/>
</dbReference>
<evidence type="ECO:0000259" key="6">
    <source>
        <dbReference type="PROSITE" id="PS50848"/>
    </source>
</evidence>
<dbReference type="InterPro" id="IPR042541">
    <property type="entry name" value="BART_sf"/>
</dbReference>
<keyword evidence="8" id="KW-1185">Reference proteome</keyword>
<dbReference type="PANTHER" id="PTHR19308:SF14">
    <property type="entry name" value="START DOMAIN-CONTAINING PROTEIN"/>
    <property type="match status" value="1"/>
</dbReference>
<keyword evidence="5" id="KW-0966">Cell projection</keyword>
<comment type="subcellular location">
    <subcellularLocation>
        <location evidence="1">Cell projection</location>
        <location evidence="1">Cilium</location>
    </subcellularLocation>
    <subcellularLocation>
        <location evidence="2">Cytoplasm</location>
    </subcellularLocation>
</comment>
<dbReference type="InterPro" id="IPR002913">
    <property type="entry name" value="START_lipid-bd_dom"/>
</dbReference>
<keyword evidence="3" id="KW-0963">Cytoplasm</keyword>
<dbReference type="Gene3D" id="3.30.530.20">
    <property type="match status" value="1"/>
</dbReference>
<dbReference type="OrthoDB" id="10252833at2759"/>
<dbReference type="InParanoid" id="A0A0V0QV33"/>
<feature type="domain" description="START" evidence="6">
    <location>
        <begin position="157"/>
        <end position="344"/>
    </location>
</feature>
<evidence type="ECO:0000256" key="3">
    <source>
        <dbReference type="ARBA" id="ARBA00022490"/>
    </source>
</evidence>
<comment type="caution">
    <text evidence="7">The sequence shown here is derived from an EMBL/GenBank/DDBJ whole genome shotgun (WGS) entry which is preliminary data.</text>
</comment>
<accession>A0A0V0QV33</accession>
<dbReference type="GO" id="GO:0005737">
    <property type="term" value="C:cytoplasm"/>
    <property type="evidence" value="ECO:0007669"/>
    <property type="project" value="UniProtKB-SubCell"/>
</dbReference>
<proteinExistence type="predicted"/>
<dbReference type="InterPro" id="IPR023393">
    <property type="entry name" value="START-like_dom_sf"/>
</dbReference>
<organism evidence="7 8">
    <name type="scientific">Pseudocohnilembus persalinus</name>
    <name type="common">Ciliate</name>
    <dbReference type="NCBI Taxonomy" id="266149"/>
    <lineage>
        <taxon>Eukaryota</taxon>
        <taxon>Sar</taxon>
        <taxon>Alveolata</taxon>
        <taxon>Ciliophora</taxon>
        <taxon>Intramacronucleata</taxon>
        <taxon>Oligohymenophorea</taxon>
        <taxon>Scuticociliatia</taxon>
        <taxon>Philasterida</taxon>
        <taxon>Pseudocohnilembidae</taxon>
        <taxon>Pseudocohnilembus</taxon>
    </lineage>
</organism>
<dbReference type="GO" id="GO:0008289">
    <property type="term" value="F:lipid binding"/>
    <property type="evidence" value="ECO:0007669"/>
    <property type="project" value="InterPro"/>
</dbReference>
<dbReference type="SUPFAM" id="SSF55961">
    <property type="entry name" value="Bet v1-like"/>
    <property type="match status" value="1"/>
</dbReference>